<dbReference type="EMBL" id="VYUA01000001">
    <property type="protein sequence ID" value="KAB2594326.1"/>
    <property type="molecule type" value="Genomic_DNA"/>
</dbReference>
<evidence type="ECO:0000313" key="4">
    <source>
        <dbReference type="Proteomes" id="UP000326907"/>
    </source>
</evidence>
<evidence type="ECO:0000256" key="1">
    <source>
        <dbReference type="ARBA" id="ARBA00023002"/>
    </source>
</evidence>
<dbReference type="Gene3D" id="3.20.20.100">
    <property type="entry name" value="NADP-dependent oxidoreductase domain"/>
    <property type="match status" value="1"/>
</dbReference>
<evidence type="ECO:0000313" key="3">
    <source>
        <dbReference type="EMBL" id="KAB2594326.1"/>
    </source>
</evidence>
<accession>A0A5N5ETY7</accession>
<dbReference type="GO" id="GO:0016491">
    <property type="term" value="F:oxidoreductase activity"/>
    <property type="evidence" value="ECO:0007669"/>
    <property type="project" value="UniProtKB-KW"/>
</dbReference>
<keyword evidence="1" id="KW-0560">Oxidoreductase</keyword>
<name>A0A5N5ETY7_9ACTN</name>
<dbReference type="PANTHER" id="PTHR43364">
    <property type="entry name" value="NADH-SPECIFIC METHYLGLYOXAL REDUCTASE-RELATED"/>
    <property type="match status" value="1"/>
</dbReference>
<proteinExistence type="predicted"/>
<protein>
    <submittedName>
        <fullName evidence="3">Aldo/keto reductase</fullName>
    </submittedName>
</protein>
<dbReference type="GO" id="GO:0005829">
    <property type="term" value="C:cytosol"/>
    <property type="evidence" value="ECO:0007669"/>
    <property type="project" value="TreeGrafter"/>
</dbReference>
<dbReference type="InterPro" id="IPR036812">
    <property type="entry name" value="NAD(P)_OxRdtase_dom_sf"/>
</dbReference>
<comment type="caution">
    <text evidence="3">The sequence shown here is derived from an EMBL/GenBank/DDBJ whole genome shotgun (WGS) entry which is preliminary data.</text>
</comment>
<dbReference type="RefSeq" id="WP_151508538.1">
    <property type="nucleotide sequence ID" value="NZ_JBMVCA010000001.1"/>
</dbReference>
<dbReference type="InterPro" id="IPR050523">
    <property type="entry name" value="AKR_Detox_Biosynth"/>
</dbReference>
<dbReference type="AlphaFoldDB" id="A0A5N5ETY7"/>
<dbReference type="InterPro" id="IPR023210">
    <property type="entry name" value="NADP_OxRdtase_dom"/>
</dbReference>
<dbReference type="SUPFAM" id="SSF51430">
    <property type="entry name" value="NAD(P)-linked oxidoreductase"/>
    <property type="match status" value="1"/>
</dbReference>
<feature type="domain" description="NADP-dependent oxidoreductase" evidence="2">
    <location>
        <begin position="16"/>
        <end position="315"/>
    </location>
</feature>
<sequence>MEHRYLGRSGLRISEIVFGNLLYPQDSTPDGTVLGCLRTALDEGVTTFDTADIYGMGRSEELLGRALAGEPRDGVVICTKVFFPAGNGPNGSGLSRKHVREGLEASLRRLDTDYVDLYTAHRYDPNTPLEETMLAFADLVRAGKVLYMGVSEWTPEQIGEAAALAKELGVHLIYNMPQYSALWREPEARVMPACERLGIGVVPYFTLAQGVLSGKYLPGRPAPEDSRGGAELVGGRARFMRRFLADDVLERVQRLAGPASEAGLTLSQLAMAWVLRQPGVAGAVVGASRPEQVRENAAASGVKLDPGLVERIDEVLGPVAEYGAADA</sequence>
<dbReference type="PANTHER" id="PTHR43364:SF4">
    <property type="entry name" value="NAD(P)-LINKED OXIDOREDUCTASE SUPERFAMILY PROTEIN"/>
    <property type="match status" value="1"/>
</dbReference>
<evidence type="ECO:0000259" key="2">
    <source>
        <dbReference type="Pfam" id="PF00248"/>
    </source>
</evidence>
<dbReference type="Pfam" id="PF00248">
    <property type="entry name" value="Aldo_ket_red"/>
    <property type="match status" value="1"/>
</dbReference>
<reference evidence="3 4" key="1">
    <citation type="submission" date="2019-09" db="EMBL/GenBank/DDBJ databases">
        <authorList>
            <person name="Liu P."/>
        </authorList>
    </citation>
    <scope>NUCLEOTIDE SEQUENCE [LARGE SCALE GENOMIC DNA]</scope>
    <source>
        <strain evidence="3 4">TRM68085</strain>
    </source>
</reference>
<organism evidence="3 4">
    <name type="scientific">Streptomyces arboris</name>
    <dbReference type="NCBI Taxonomy" id="2600619"/>
    <lineage>
        <taxon>Bacteria</taxon>
        <taxon>Bacillati</taxon>
        <taxon>Actinomycetota</taxon>
        <taxon>Actinomycetes</taxon>
        <taxon>Kitasatosporales</taxon>
        <taxon>Streptomycetaceae</taxon>
        <taxon>Streptomyces</taxon>
    </lineage>
</organism>
<dbReference type="Proteomes" id="UP000326907">
    <property type="component" value="Unassembled WGS sequence"/>
</dbReference>
<keyword evidence="4" id="KW-1185">Reference proteome</keyword>
<gene>
    <name evidence="3" type="ORF">F5983_00890</name>
</gene>
<dbReference type="CDD" id="cd19074">
    <property type="entry name" value="Aldo_ket_red_shaker-like"/>
    <property type="match status" value="1"/>
</dbReference>